<dbReference type="PANTHER" id="PTHR31125:SF13">
    <property type="entry name" value="PROTEIN, PUTATIVE (DUF1163)-RELATED"/>
    <property type="match status" value="1"/>
</dbReference>
<protein>
    <submittedName>
        <fullName evidence="2">Uncharacterized protein</fullName>
    </submittedName>
</protein>
<feature type="compositionally biased region" description="Polar residues" evidence="1">
    <location>
        <begin position="12"/>
        <end position="26"/>
    </location>
</feature>
<gene>
    <name evidence="2" type="ORF">ARALYDRAFT_894809</name>
</gene>
<dbReference type="AlphaFoldDB" id="D7KXY2"/>
<dbReference type="EMBL" id="GL348714">
    <property type="protein sequence ID" value="EFH63539.1"/>
    <property type="molecule type" value="Genomic_DNA"/>
</dbReference>
<dbReference type="Proteomes" id="UP000008694">
    <property type="component" value="Unassembled WGS sequence"/>
</dbReference>
<proteinExistence type="predicted"/>
<keyword evidence="3" id="KW-1185">Reference proteome</keyword>
<feature type="region of interest" description="Disordered" evidence="1">
    <location>
        <begin position="1"/>
        <end position="32"/>
    </location>
</feature>
<evidence type="ECO:0000313" key="3">
    <source>
        <dbReference type="Proteomes" id="UP000008694"/>
    </source>
</evidence>
<evidence type="ECO:0000256" key="1">
    <source>
        <dbReference type="SAM" id="MobiDB-lite"/>
    </source>
</evidence>
<name>D7KXY2_ARALL</name>
<dbReference type="Gramene" id="scaffold_201883.1">
    <property type="protein sequence ID" value="scaffold_201883.1"/>
    <property type="gene ID" value="scaffold_201883.1"/>
</dbReference>
<dbReference type="PANTHER" id="PTHR31125">
    <property type="entry name" value="F20P5.22 PROTEIN-RELATED"/>
    <property type="match status" value="1"/>
</dbReference>
<evidence type="ECO:0000313" key="2">
    <source>
        <dbReference type="EMBL" id="EFH63539.1"/>
    </source>
</evidence>
<feature type="compositionally biased region" description="Basic and acidic residues" evidence="1">
    <location>
        <begin position="1"/>
        <end position="11"/>
    </location>
</feature>
<sequence length="102" mass="11453">MEERRERRETSTHNPTPVSHGSTGAGNTKKKRYIGGLTGENIIKDIKEKRKVKFGSQLFLTDCRKGMTGVLSYVCDDTTLRFEPDLETKATKFGNNPTCTNI</sequence>
<dbReference type="Pfam" id="PF06651">
    <property type="entry name" value="DUF1163"/>
    <property type="match status" value="1"/>
</dbReference>
<dbReference type="InterPro" id="IPR009544">
    <property type="entry name" value="DUF1163"/>
</dbReference>
<accession>D7KXY2</accession>
<organism evidence="3">
    <name type="scientific">Arabidopsis lyrata subsp. lyrata</name>
    <name type="common">Lyre-leaved rock-cress</name>
    <dbReference type="NCBI Taxonomy" id="81972"/>
    <lineage>
        <taxon>Eukaryota</taxon>
        <taxon>Viridiplantae</taxon>
        <taxon>Streptophyta</taxon>
        <taxon>Embryophyta</taxon>
        <taxon>Tracheophyta</taxon>
        <taxon>Spermatophyta</taxon>
        <taxon>Magnoliopsida</taxon>
        <taxon>eudicotyledons</taxon>
        <taxon>Gunneridae</taxon>
        <taxon>Pentapetalae</taxon>
        <taxon>rosids</taxon>
        <taxon>malvids</taxon>
        <taxon>Brassicales</taxon>
        <taxon>Brassicaceae</taxon>
        <taxon>Camelineae</taxon>
        <taxon>Arabidopsis</taxon>
    </lineage>
</organism>
<dbReference type="HOGENOM" id="CLU_2281294_0_0_1"/>
<reference evidence="3" key="1">
    <citation type="journal article" date="2011" name="Nat. Genet.">
        <title>The Arabidopsis lyrata genome sequence and the basis of rapid genome size change.</title>
        <authorList>
            <person name="Hu T.T."/>
            <person name="Pattyn P."/>
            <person name="Bakker E.G."/>
            <person name="Cao J."/>
            <person name="Cheng J.-F."/>
            <person name="Clark R.M."/>
            <person name="Fahlgren N."/>
            <person name="Fawcett J.A."/>
            <person name="Grimwood J."/>
            <person name="Gundlach H."/>
            <person name="Haberer G."/>
            <person name="Hollister J.D."/>
            <person name="Ossowski S."/>
            <person name="Ottilar R.P."/>
            <person name="Salamov A.A."/>
            <person name="Schneeberger K."/>
            <person name="Spannagl M."/>
            <person name="Wang X."/>
            <person name="Yang L."/>
            <person name="Nasrallah M.E."/>
            <person name="Bergelson J."/>
            <person name="Carrington J.C."/>
            <person name="Gaut B.S."/>
            <person name="Schmutz J."/>
            <person name="Mayer K.F.X."/>
            <person name="Van de Peer Y."/>
            <person name="Grigoriev I.V."/>
            <person name="Nordborg M."/>
            <person name="Weigel D."/>
            <person name="Guo Y.-L."/>
        </authorList>
    </citation>
    <scope>NUCLEOTIDE SEQUENCE [LARGE SCALE GENOMIC DNA]</scope>
    <source>
        <strain evidence="3">cv. MN47</strain>
    </source>
</reference>